<gene>
    <name evidence="1" type="ORF">LBV24_08060</name>
</gene>
<evidence type="ECO:0000313" key="2">
    <source>
        <dbReference type="Proteomes" id="UP001198402"/>
    </source>
</evidence>
<dbReference type="Proteomes" id="UP001198402">
    <property type="component" value="Unassembled WGS sequence"/>
</dbReference>
<evidence type="ECO:0000313" key="1">
    <source>
        <dbReference type="EMBL" id="MCA0153165.1"/>
    </source>
</evidence>
<sequence length="210" mass="24158">MKKITITLVAILGLNLIYAQNKSKEEVLELMAEDTCECISKKKINPNDSMDDKQMALGLCLISSYNEHKSKSRYFSKQKSTNFEKIGEEVGMVMATICVDDFMSIFSTEELIDIVDDDDDMSYEDEEASNLSIEVELVSMNNDAISYIQTKDDFDKNHIFLITQEFEGYELLKKSSFGKSFIVSFREAEFFDLSEKQYIIKKVITKIEEL</sequence>
<reference evidence="2" key="1">
    <citation type="submission" date="2023-07" db="EMBL/GenBank/DDBJ databases">
        <authorList>
            <person name="Yue Y."/>
        </authorList>
    </citation>
    <scope>NUCLEOTIDE SEQUENCE [LARGE SCALE GENOMIC DNA]</scope>
    <source>
        <strain evidence="2">2Y89</strain>
    </source>
</reference>
<name>A0ABS7Y1N3_9FLAO</name>
<accession>A0ABS7Y1N3</accession>
<protein>
    <submittedName>
        <fullName evidence="1">Uncharacterized protein</fullName>
    </submittedName>
</protein>
<dbReference type="RefSeq" id="WP_224478118.1">
    <property type="nucleotide sequence ID" value="NZ_JAIUJS010000003.1"/>
</dbReference>
<dbReference type="EMBL" id="JAIUJS010000003">
    <property type="protein sequence ID" value="MCA0153165.1"/>
    <property type="molecule type" value="Genomic_DNA"/>
</dbReference>
<organism evidence="1 2">
    <name type="scientific">Winogradskyella vincentii</name>
    <dbReference type="NCBI Taxonomy" id="2877122"/>
    <lineage>
        <taxon>Bacteria</taxon>
        <taxon>Pseudomonadati</taxon>
        <taxon>Bacteroidota</taxon>
        <taxon>Flavobacteriia</taxon>
        <taxon>Flavobacteriales</taxon>
        <taxon>Flavobacteriaceae</taxon>
        <taxon>Winogradskyella</taxon>
    </lineage>
</organism>
<proteinExistence type="predicted"/>
<comment type="caution">
    <text evidence="1">The sequence shown here is derived from an EMBL/GenBank/DDBJ whole genome shotgun (WGS) entry which is preliminary data.</text>
</comment>
<keyword evidence="2" id="KW-1185">Reference proteome</keyword>